<keyword evidence="1" id="KW-0472">Membrane</keyword>
<dbReference type="HOGENOM" id="CLU_1586088_0_0_1"/>
<organism evidence="2 3">
    <name type="scientific">Arthroderma otae (strain ATCC MYA-4605 / CBS 113480)</name>
    <name type="common">Microsporum canis</name>
    <dbReference type="NCBI Taxonomy" id="554155"/>
    <lineage>
        <taxon>Eukaryota</taxon>
        <taxon>Fungi</taxon>
        <taxon>Dikarya</taxon>
        <taxon>Ascomycota</taxon>
        <taxon>Pezizomycotina</taxon>
        <taxon>Eurotiomycetes</taxon>
        <taxon>Eurotiomycetidae</taxon>
        <taxon>Onygenales</taxon>
        <taxon>Arthrodermataceae</taxon>
        <taxon>Microsporum</taxon>
    </lineage>
</organism>
<evidence type="ECO:0000313" key="2">
    <source>
        <dbReference type="EMBL" id="EEQ35297.1"/>
    </source>
</evidence>
<keyword evidence="1" id="KW-0812">Transmembrane</keyword>
<dbReference type="Proteomes" id="UP000002035">
    <property type="component" value="Unassembled WGS sequence"/>
</dbReference>
<evidence type="ECO:0000313" key="3">
    <source>
        <dbReference type="Proteomes" id="UP000002035"/>
    </source>
</evidence>
<protein>
    <submittedName>
        <fullName evidence="2">Uncharacterized protein</fullName>
    </submittedName>
</protein>
<dbReference type="RefSeq" id="XP_002843033.1">
    <property type="nucleotide sequence ID" value="XM_002842987.1"/>
</dbReference>
<dbReference type="AlphaFoldDB" id="C5FZJ4"/>
<reference evidence="3" key="1">
    <citation type="journal article" date="2012" name="MBio">
        <title>Comparative genome analysis of Trichophyton rubrum and related dermatophytes reveals candidate genes involved in infection.</title>
        <authorList>
            <person name="Martinez D.A."/>
            <person name="Oliver B.G."/>
            <person name="Graeser Y."/>
            <person name="Goldberg J.M."/>
            <person name="Li W."/>
            <person name="Martinez-Rossi N.M."/>
            <person name="Monod M."/>
            <person name="Shelest E."/>
            <person name="Barton R.C."/>
            <person name="Birch E."/>
            <person name="Brakhage A.A."/>
            <person name="Chen Z."/>
            <person name="Gurr S.J."/>
            <person name="Heiman D."/>
            <person name="Heitman J."/>
            <person name="Kosti I."/>
            <person name="Rossi A."/>
            <person name="Saif S."/>
            <person name="Samalova M."/>
            <person name="Saunders C.W."/>
            <person name="Shea T."/>
            <person name="Summerbell R.C."/>
            <person name="Xu J."/>
            <person name="Young S."/>
            <person name="Zeng Q."/>
            <person name="Birren B.W."/>
            <person name="Cuomo C.A."/>
            <person name="White T.C."/>
        </authorList>
    </citation>
    <scope>NUCLEOTIDE SEQUENCE [LARGE SCALE GENOMIC DNA]</scope>
    <source>
        <strain evidence="3">ATCC MYA-4605 / CBS 113480</strain>
    </source>
</reference>
<proteinExistence type="predicted"/>
<feature type="transmembrane region" description="Helical" evidence="1">
    <location>
        <begin position="12"/>
        <end position="33"/>
    </location>
</feature>
<name>C5FZJ4_ARTOC</name>
<dbReference type="EMBL" id="DS995708">
    <property type="protein sequence ID" value="EEQ35297.1"/>
    <property type="molecule type" value="Genomic_DNA"/>
</dbReference>
<dbReference type="GeneID" id="9227566"/>
<accession>C5FZJ4</accession>
<keyword evidence="3" id="KW-1185">Reference proteome</keyword>
<dbReference type="VEuPathDB" id="FungiDB:MCYG_08116"/>
<keyword evidence="1" id="KW-1133">Transmembrane helix</keyword>
<sequence length="168" mass="19147">MDICVGLSPGIPYIATVAAILGFPWHRLPVLLVRRRRLFVYKVGFPHHVYCDEVNEKGDQNHSHWLSMVIALHYICEASNLFTGWCPDKDVLGALNYIRIKVMMCLRYGLGFGANMRLGQTATCRSVLPQRRTVTVTNFYNTSIAIEYAMEGNRKVRILRDIDGSEIE</sequence>
<gene>
    <name evidence="2" type="ORF">MCYG_08116</name>
</gene>
<evidence type="ECO:0000256" key="1">
    <source>
        <dbReference type="SAM" id="Phobius"/>
    </source>
</evidence>